<evidence type="ECO:0000313" key="7">
    <source>
        <dbReference type="Ensembl" id="ENSANIP00000010275.1"/>
    </source>
</evidence>
<dbReference type="Ensembl" id="ENSANIT00000010633.1">
    <property type="protein sequence ID" value="ENSANIP00000010275.1"/>
    <property type="gene ID" value="ENSANIG00000006950.1"/>
</dbReference>
<keyword evidence="8" id="KW-1185">Reference proteome</keyword>
<protein>
    <recommendedName>
        <fullName evidence="5">POC1 centriolar protein homolog A</fullName>
    </recommendedName>
</protein>
<dbReference type="PROSITE" id="PS50294">
    <property type="entry name" value="WD_REPEATS_REGION"/>
    <property type="match status" value="2"/>
</dbReference>
<dbReference type="GO" id="GO:0036064">
    <property type="term" value="C:ciliary basal body"/>
    <property type="evidence" value="ECO:0007669"/>
    <property type="project" value="TreeGrafter"/>
</dbReference>
<evidence type="ECO:0000256" key="2">
    <source>
        <dbReference type="ARBA" id="ARBA00022737"/>
    </source>
</evidence>
<dbReference type="GO" id="GO:0005814">
    <property type="term" value="C:centriole"/>
    <property type="evidence" value="ECO:0007669"/>
    <property type="project" value="TreeGrafter"/>
</dbReference>
<proteinExistence type="inferred from homology"/>
<comment type="similarity">
    <text evidence="4">Belongs to the WD repeat POC1 family.</text>
</comment>
<sequence length="92" mass="10256">MAAGCLEDPSLERHFKGHRDAITSVDFSLNKKQLASGSMDSCLMIWSMRPQMRAYRFVGHKDAVMCVQFSPSGHLVASGSRDKTVRLWVPSV</sequence>
<evidence type="ECO:0000256" key="4">
    <source>
        <dbReference type="ARBA" id="ARBA00037984"/>
    </source>
</evidence>
<evidence type="ECO:0000313" key="8">
    <source>
        <dbReference type="Proteomes" id="UP000694541"/>
    </source>
</evidence>
<evidence type="ECO:0000256" key="1">
    <source>
        <dbReference type="ARBA" id="ARBA00022574"/>
    </source>
</evidence>
<dbReference type="InterPro" id="IPR036322">
    <property type="entry name" value="WD40_repeat_dom_sf"/>
</dbReference>
<dbReference type="Proteomes" id="UP000694541">
    <property type="component" value="Unplaced"/>
</dbReference>
<dbReference type="AlphaFoldDB" id="A0A8B9MNJ2"/>
<evidence type="ECO:0000256" key="6">
    <source>
        <dbReference type="PROSITE-ProRule" id="PRU00221"/>
    </source>
</evidence>
<name>A0A8B9MNJ2_9AVES</name>
<dbReference type="InterPro" id="IPR001680">
    <property type="entry name" value="WD40_rpt"/>
</dbReference>
<organism evidence="7 8">
    <name type="scientific">Accipiter nisus</name>
    <name type="common">Eurasian sparrowhawk</name>
    <dbReference type="NCBI Taxonomy" id="211598"/>
    <lineage>
        <taxon>Eukaryota</taxon>
        <taxon>Metazoa</taxon>
        <taxon>Chordata</taxon>
        <taxon>Craniata</taxon>
        <taxon>Vertebrata</taxon>
        <taxon>Euteleostomi</taxon>
        <taxon>Archelosauria</taxon>
        <taxon>Archosauria</taxon>
        <taxon>Dinosauria</taxon>
        <taxon>Saurischia</taxon>
        <taxon>Theropoda</taxon>
        <taxon>Coelurosauria</taxon>
        <taxon>Aves</taxon>
        <taxon>Neognathae</taxon>
        <taxon>Neoaves</taxon>
        <taxon>Telluraves</taxon>
        <taxon>Accipitrimorphae</taxon>
        <taxon>Accipitriformes</taxon>
        <taxon>Accipitridae</taxon>
        <taxon>Accipitrinae</taxon>
        <taxon>Accipiter</taxon>
    </lineage>
</organism>
<keyword evidence="1 6" id="KW-0853">WD repeat</keyword>
<dbReference type="FunFam" id="2.130.10.10:FF:000235">
    <property type="entry name" value="POC1 centriolar protein homolog B"/>
    <property type="match status" value="1"/>
</dbReference>
<dbReference type="SUPFAM" id="SSF50978">
    <property type="entry name" value="WD40 repeat-like"/>
    <property type="match status" value="1"/>
</dbReference>
<dbReference type="InterPro" id="IPR015943">
    <property type="entry name" value="WD40/YVTN_repeat-like_dom_sf"/>
</dbReference>
<dbReference type="Gene3D" id="2.130.10.10">
    <property type="entry name" value="YVTN repeat-like/Quinoprotein amine dehydrogenase"/>
    <property type="match status" value="1"/>
</dbReference>
<evidence type="ECO:0000256" key="5">
    <source>
        <dbReference type="ARBA" id="ARBA00039725"/>
    </source>
</evidence>
<dbReference type="Pfam" id="PF00400">
    <property type="entry name" value="WD40"/>
    <property type="match status" value="2"/>
</dbReference>
<accession>A0A8B9MNJ2</accession>
<dbReference type="InterPro" id="IPR050505">
    <property type="entry name" value="WDR55/POC1"/>
</dbReference>
<reference evidence="7" key="1">
    <citation type="submission" date="2025-08" db="UniProtKB">
        <authorList>
            <consortium name="Ensembl"/>
        </authorList>
    </citation>
    <scope>IDENTIFICATION</scope>
</reference>
<dbReference type="GO" id="GO:0048871">
    <property type="term" value="P:multicellular organismal-level homeostasis"/>
    <property type="evidence" value="ECO:0007669"/>
    <property type="project" value="UniProtKB-ARBA"/>
</dbReference>
<reference evidence="7" key="2">
    <citation type="submission" date="2025-09" db="UniProtKB">
        <authorList>
            <consortium name="Ensembl"/>
        </authorList>
    </citation>
    <scope>IDENTIFICATION</scope>
</reference>
<feature type="repeat" description="WD" evidence="6">
    <location>
        <begin position="15"/>
        <end position="56"/>
    </location>
</feature>
<dbReference type="PANTHER" id="PTHR44019">
    <property type="entry name" value="WD REPEAT-CONTAINING PROTEIN 55"/>
    <property type="match status" value="1"/>
</dbReference>
<dbReference type="SMART" id="SM00320">
    <property type="entry name" value="WD40"/>
    <property type="match status" value="2"/>
</dbReference>
<dbReference type="PANTHER" id="PTHR44019:SF2">
    <property type="entry name" value="POC1 CENTRIOLAR PROTEIN HOMOLOG A"/>
    <property type="match status" value="1"/>
</dbReference>
<evidence type="ECO:0000256" key="3">
    <source>
        <dbReference type="ARBA" id="ARBA00023054"/>
    </source>
</evidence>
<dbReference type="GO" id="GO:0060271">
    <property type="term" value="P:cilium assembly"/>
    <property type="evidence" value="ECO:0007669"/>
    <property type="project" value="UniProtKB-ARBA"/>
</dbReference>
<dbReference type="PROSITE" id="PS50082">
    <property type="entry name" value="WD_REPEATS_2"/>
    <property type="match status" value="2"/>
</dbReference>
<keyword evidence="3" id="KW-0175">Coiled coil</keyword>
<dbReference type="GO" id="GO:0007017">
    <property type="term" value="P:microtubule-based process"/>
    <property type="evidence" value="ECO:0007669"/>
    <property type="project" value="UniProtKB-ARBA"/>
</dbReference>
<feature type="repeat" description="WD" evidence="6">
    <location>
        <begin position="57"/>
        <end position="88"/>
    </location>
</feature>
<keyword evidence="2" id="KW-0677">Repeat</keyword>